<evidence type="ECO:0000313" key="3">
    <source>
        <dbReference type="EMBL" id="RHM15204.1"/>
    </source>
</evidence>
<dbReference type="GeneID" id="92792377"/>
<evidence type="ECO:0000256" key="1">
    <source>
        <dbReference type="SAM" id="Phobius"/>
    </source>
</evidence>
<keyword evidence="1" id="KW-1133">Transmembrane helix</keyword>
<protein>
    <submittedName>
        <fullName evidence="3">Uncharacterized protein</fullName>
    </submittedName>
</protein>
<dbReference type="RefSeq" id="WP_004797379.1">
    <property type="nucleotide sequence ID" value="NZ_CABKNA010000019.1"/>
</dbReference>
<dbReference type="Proteomes" id="UP000284868">
    <property type="component" value="Unassembled WGS sequence"/>
</dbReference>
<gene>
    <name evidence="3" type="ORF">DWZ83_00670</name>
    <name evidence="2" type="ORF">KHZ85_06200</name>
</gene>
<proteinExistence type="predicted"/>
<dbReference type="EMBL" id="QRPK01000002">
    <property type="protein sequence ID" value="RHM15204.1"/>
    <property type="molecule type" value="Genomic_DNA"/>
</dbReference>
<keyword evidence="1" id="KW-0472">Membrane</keyword>
<comment type="caution">
    <text evidence="3">The sequence shown here is derived from an EMBL/GenBank/DDBJ whole genome shotgun (WGS) entry which is preliminary data.</text>
</comment>
<reference evidence="3 4" key="1">
    <citation type="submission" date="2018-08" db="EMBL/GenBank/DDBJ databases">
        <title>A genome reference for cultivated species of the human gut microbiota.</title>
        <authorList>
            <person name="Zou Y."/>
            <person name="Xue W."/>
            <person name="Luo G."/>
        </authorList>
    </citation>
    <scope>NUCLEOTIDE SEQUENCE [LARGE SCALE GENOMIC DNA]</scope>
    <source>
        <strain evidence="3 4">AF35-6BH</strain>
    </source>
</reference>
<reference evidence="2" key="2">
    <citation type="submission" date="2021-02" db="EMBL/GenBank/DDBJ databases">
        <title>Infant gut strain persistence is associated with maternal origin, phylogeny, and functional potential including surface adhesion and iron acquisition.</title>
        <authorList>
            <person name="Lou Y.C."/>
        </authorList>
    </citation>
    <scope>NUCLEOTIDE SEQUENCE</scope>
    <source>
        <strain evidence="2">L3_108_103G1_dasL3_108_103G1_concoct_2</strain>
    </source>
</reference>
<dbReference type="AlphaFoldDB" id="A0A415PRM2"/>
<sequence>MNLEKEKEQYRSIQAPVELKMKIMQQAEKKRFSQKPLYLRFALVCCLIVISFALIYQPKQPFSIYVNQQRITQDMQMLSVKSTQNQRSRIIHSDTFEIKVAHKEDYTITANEGDVRFDQKDKEVLFWTLPENMTQKEYKLQLIGNTRSYEVIVRYDSSRDCWFIQYKEMKK</sequence>
<dbReference type="EMBL" id="JAGZMZ010000013">
    <property type="protein sequence ID" value="MBS4884340.1"/>
    <property type="molecule type" value="Genomic_DNA"/>
</dbReference>
<organism evidence="3 4">
    <name type="scientific">Amedibacillus dolichus</name>
    <dbReference type="NCBI Taxonomy" id="31971"/>
    <lineage>
        <taxon>Bacteria</taxon>
        <taxon>Bacillati</taxon>
        <taxon>Bacillota</taxon>
        <taxon>Erysipelotrichia</taxon>
        <taxon>Erysipelotrichales</taxon>
        <taxon>Erysipelotrichaceae</taxon>
        <taxon>Amedibacillus</taxon>
    </lineage>
</organism>
<keyword evidence="1" id="KW-0812">Transmembrane</keyword>
<keyword evidence="4" id="KW-1185">Reference proteome</keyword>
<evidence type="ECO:0000313" key="4">
    <source>
        <dbReference type="Proteomes" id="UP000284868"/>
    </source>
</evidence>
<evidence type="ECO:0000313" key="2">
    <source>
        <dbReference type="EMBL" id="MBS4884340.1"/>
    </source>
</evidence>
<name>A0A415PRM2_9FIRM</name>
<accession>A0A415PRM2</accession>
<dbReference type="Proteomes" id="UP000753219">
    <property type="component" value="Unassembled WGS sequence"/>
</dbReference>
<feature type="transmembrane region" description="Helical" evidence="1">
    <location>
        <begin position="37"/>
        <end position="56"/>
    </location>
</feature>